<accession>A0A167VW98</accession>
<organism evidence="3 4">
    <name type="scientific">Ascosphaera apis ARSEF 7405</name>
    <dbReference type="NCBI Taxonomy" id="392613"/>
    <lineage>
        <taxon>Eukaryota</taxon>
        <taxon>Fungi</taxon>
        <taxon>Dikarya</taxon>
        <taxon>Ascomycota</taxon>
        <taxon>Pezizomycotina</taxon>
        <taxon>Eurotiomycetes</taxon>
        <taxon>Eurotiomycetidae</taxon>
        <taxon>Onygenales</taxon>
        <taxon>Ascosphaeraceae</taxon>
        <taxon>Ascosphaera</taxon>
    </lineage>
</organism>
<evidence type="ECO:0000313" key="4">
    <source>
        <dbReference type="Proteomes" id="UP000242877"/>
    </source>
</evidence>
<evidence type="ECO:0000256" key="1">
    <source>
        <dbReference type="SAM" id="MobiDB-lite"/>
    </source>
</evidence>
<keyword evidence="4" id="KW-1185">Reference proteome</keyword>
<evidence type="ECO:0000313" key="3">
    <source>
        <dbReference type="EMBL" id="KZZ88094.1"/>
    </source>
</evidence>
<sequence length="233" mass="23746">MRSSVAAIFVSGASAAAVLGTNPAVTAPTGTAPIVWETVTSTSYVTWCPEPTTLTNGPETITVTEPCNVTLTHPVTLTRPAYTTVTIPCSSARCHGHQTTVVPIVSVPTLTSTETLPCETEPVSTHHPEHTISVVPRPPAGTAPVPQGTAPVSVPPVAPSSQPPYPETPAVPENPKVPAQPTVPATPETPKAPEQPSNVPVPPQQVPGVPLSNGASRVAGAGLGFLALVAFLL</sequence>
<dbReference type="OrthoDB" id="4207155at2759"/>
<feature type="signal peptide" evidence="2">
    <location>
        <begin position="1"/>
        <end position="20"/>
    </location>
</feature>
<comment type="caution">
    <text evidence="3">The sequence shown here is derived from an EMBL/GenBank/DDBJ whole genome shotgun (WGS) entry which is preliminary data.</text>
</comment>
<evidence type="ECO:0000256" key="2">
    <source>
        <dbReference type="SAM" id="SignalP"/>
    </source>
</evidence>
<proteinExistence type="predicted"/>
<reference evidence="3 4" key="1">
    <citation type="journal article" date="2016" name="Genome Biol. Evol.">
        <title>Divergent and convergent evolution of fungal pathogenicity.</title>
        <authorList>
            <person name="Shang Y."/>
            <person name="Xiao G."/>
            <person name="Zheng P."/>
            <person name="Cen K."/>
            <person name="Zhan S."/>
            <person name="Wang C."/>
        </authorList>
    </citation>
    <scope>NUCLEOTIDE SEQUENCE [LARGE SCALE GENOMIC DNA]</scope>
    <source>
        <strain evidence="3 4">ARSEF 7405</strain>
    </source>
</reference>
<dbReference type="EMBL" id="AZGZ01000028">
    <property type="protein sequence ID" value="KZZ88094.1"/>
    <property type="molecule type" value="Genomic_DNA"/>
</dbReference>
<dbReference type="AlphaFoldDB" id="A0A167VW98"/>
<dbReference type="VEuPathDB" id="FungiDB:AAP_05154"/>
<name>A0A167VW98_9EURO</name>
<feature type="region of interest" description="Disordered" evidence="1">
    <location>
        <begin position="118"/>
        <end position="204"/>
    </location>
</feature>
<feature type="chain" id="PRO_5007893645" evidence="2">
    <location>
        <begin position="21"/>
        <end position="233"/>
    </location>
</feature>
<feature type="compositionally biased region" description="Pro residues" evidence="1">
    <location>
        <begin position="153"/>
        <end position="169"/>
    </location>
</feature>
<dbReference type="Proteomes" id="UP000242877">
    <property type="component" value="Unassembled WGS sequence"/>
</dbReference>
<keyword evidence="2" id="KW-0732">Signal</keyword>
<protein>
    <submittedName>
        <fullName evidence="3">Uncharacterized protein</fullName>
    </submittedName>
</protein>
<gene>
    <name evidence="3" type="ORF">AAP_05154</name>
</gene>